<proteinExistence type="predicted"/>
<feature type="transmembrane region" description="Helical" evidence="1">
    <location>
        <begin position="56"/>
        <end position="78"/>
    </location>
</feature>
<evidence type="ECO:0000313" key="2">
    <source>
        <dbReference type="EMBL" id="CAG8597921.1"/>
    </source>
</evidence>
<feature type="transmembrane region" description="Helical" evidence="1">
    <location>
        <begin position="84"/>
        <end position="103"/>
    </location>
</feature>
<name>A0A9N9CEV5_9GLOM</name>
<dbReference type="AlphaFoldDB" id="A0A9N9CEV5"/>
<comment type="caution">
    <text evidence="2">The sequence shown here is derived from an EMBL/GenBank/DDBJ whole genome shotgun (WGS) entry which is preliminary data.</text>
</comment>
<reference evidence="2" key="1">
    <citation type="submission" date="2021-06" db="EMBL/GenBank/DDBJ databases">
        <authorList>
            <person name="Kallberg Y."/>
            <person name="Tangrot J."/>
            <person name="Rosling A."/>
        </authorList>
    </citation>
    <scope>NUCLEOTIDE SEQUENCE</scope>
    <source>
        <strain evidence="2">FL966</strain>
    </source>
</reference>
<feature type="transmembrane region" description="Helical" evidence="1">
    <location>
        <begin position="6"/>
        <end position="25"/>
    </location>
</feature>
<dbReference type="OrthoDB" id="5586934at2759"/>
<gene>
    <name evidence="2" type="ORF">CPELLU_LOCUS6852</name>
</gene>
<keyword evidence="3" id="KW-1185">Reference proteome</keyword>
<dbReference type="EMBL" id="CAJVQA010004392">
    <property type="protein sequence ID" value="CAG8597921.1"/>
    <property type="molecule type" value="Genomic_DNA"/>
</dbReference>
<protein>
    <submittedName>
        <fullName evidence="2">16561_t:CDS:1</fullName>
    </submittedName>
</protein>
<sequence>MSVLIKSANIVGFLALVAIAIFVVLQNLNYFSISNSQNTESGNATNTTETYLTPPVYTFGVWFLIFPLLLGFIIYQWFDGDDGAVVNALVILSIVGLFMVDFWCHDNIFAFTIIWILIGVAINNVENLPVYTVSLAGIGLISGGIFRNWFKFSREWYSAFNFVETGGGNEHDTRYRSYRTDEPFGPSGHYMTELYSNP</sequence>
<evidence type="ECO:0000313" key="3">
    <source>
        <dbReference type="Proteomes" id="UP000789759"/>
    </source>
</evidence>
<keyword evidence="1" id="KW-0812">Transmembrane</keyword>
<evidence type="ECO:0000256" key="1">
    <source>
        <dbReference type="SAM" id="Phobius"/>
    </source>
</evidence>
<keyword evidence="1" id="KW-1133">Transmembrane helix</keyword>
<organism evidence="2 3">
    <name type="scientific">Cetraspora pellucida</name>
    <dbReference type="NCBI Taxonomy" id="1433469"/>
    <lineage>
        <taxon>Eukaryota</taxon>
        <taxon>Fungi</taxon>
        <taxon>Fungi incertae sedis</taxon>
        <taxon>Mucoromycota</taxon>
        <taxon>Glomeromycotina</taxon>
        <taxon>Glomeromycetes</taxon>
        <taxon>Diversisporales</taxon>
        <taxon>Gigasporaceae</taxon>
        <taxon>Cetraspora</taxon>
    </lineage>
</organism>
<accession>A0A9N9CEV5</accession>
<feature type="transmembrane region" description="Helical" evidence="1">
    <location>
        <begin position="108"/>
        <end position="125"/>
    </location>
</feature>
<keyword evidence="1" id="KW-0472">Membrane</keyword>
<dbReference type="Proteomes" id="UP000789759">
    <property type="component" value="Unassembled WGS sequence"/>
</dbReference>
<feature type="transmembrane region" description="Helical" evidence="1">
    <location>
        <begin position="131"/>
        <end position="150"/>
    </location>
</feature>